<name>A0A8T1IG76_9STRA</name>
<dbReference type="EMBL" id="RCMV01000195">
    <property type="protein sequence ID" value="KAG3222072.1"/>
    <property type="molecule type" value="Genomic_DNA"/>
</dbReference>
<sequence>MRVQRRDDQLYHEVASQVKGEAKRWFATVVESVSPEEEKINTLAVCSARSTGRSGRNQRWTTCSIRGGRYAVSAWRATLSPSQRLRGVARSDDW</sequence>
<reference evidence="1" key="1">
    <citation type="submission" date="2018-05" db="EMBL/GenBank/DDBJ databases">
        <title>Effector identification in a new, highly contiguous assembly of the strawberry crown rot pathogen Phytophthora cactorum.</title>
        <authorList>
            <person name="Armitage A.D."/>
            <person name="Nellist C.F."/>
            <person name="Bates H."/>
            <person name="Vickerstaff R.J."/>
            <person name="Harrison R.J."/>
        </authorList>
    </citation>
    <scope>NUCLEOTIDE SEQUENCE</scope>
    <source>
        <strain evidence="1">P421</strain>
    </source>
</reference>
<protein>
    <submittedName>
        <fullName evidence="1">Uncharacterized protein</fullName>
    </submittedName>
</protein>
<dbReference type="Proteomes" id="UP000760860">
    <property type="component" value="Unassembled WGS sequence"/>
</dbReference>
<organism evidence="1 2">
    <name type="scientific">Phytophthora cactorum</name>
    <dbReference type="NCBI Taxonomy" id="29920"/>
    <lineage>
        <taxon>Eukaryota</taxon>
        <taxon>Sar</taxon>
        <taxon>Stramenopiles</taxon>
        <taxon>Oomycota</taxon>
        <taxon>Peronosporomycetes</taxon>
        <taxon>Peronosporales</taxon>
        <taxon>Peronosporaceae</taxon>
        <taxon>Phytophthora</taxon>
    </lineage>
</organism>
<proteinExistence type="predicted"/>
<comment type="caution">
    <text evidence="1">The sequence shown here is derived from an EMBL/GenBank/DDBJ whole genome shotgun (WGS) entry which is preliminary data.</text>
</comment>
<dbReference type="AlphaFoldDB" id="A0A8T1IG76"/>
<evidence type="ECO:0000313" key="1">
    <source>
        <dbReference type="EMBL" id="KAG3222072.1"/>
    </source>
</evidence>
<accession>A0A8T1IG76</accession>
<gene>
    <name evidence="1" type="ORF">PC129_g7213</name>
</gene>
<evidence type="ECO:0000313" key="2">
    <source>
        <dbReference type="Proteomes" id="UP000760860"/>
    </source>
</evidence>